<sequence>MLICSDRFMIRGNVMRLVFGIVFSLLWSSAFIAGKYCLEYLPPLDVLSLRFLLAAALLFALCWWVKRSGRGGSGWADKHLWLHGMALGMLNYVLYLGFSYTGLQTVPPELVVLLVSTMPFVTTLAVSCVKRKWSWLQWLAISLGFLGVYIVLSVRMPETGWSIGIVWVVLGMLALAGGTLFYQFTASLHQALPLTGIQNLFGGLILLPFSNPLQWPAAMAEPVFALSLWYQVVVVSGVAMVMWFQLVRWFGSDNASAFHLLNPIFASVLAWWFFGSDLGMADAAGTVLVVLALGMLNRIRRKVG</sequence>
<dbReference type="SUPFAM" id="SSF103481">
    <property type="entry name" value="Multidrug resistance efflux transporter EmrE"/>
    <property type="match status" value="2"/>
</dbReference>
<dbReference type="KEGG" id="nci:NCTC10296_01950"/>
<dbReference type="Pfam" id="PF00892">
    <property type="entry name" value="EamA"/>
    <property type="match status" value="2"/>
</dbReference>
<dbReference type="GO" id="GO:0016020">
    <property type="term" value="C:membrane"/>
    <property type="evidence" value="ECO:0007669"/>
    <property type="project" value="UniProtKB-SubCell"/>
</dbReference>
<dbReference type="InterPro" id="IPR037185">
    <property type="entry name" value="EmrE-like"/>
</dbReference>
<keyword evidence="4 6" id="KW-1133">Transmembrane helix</keyword>
<accession>A0A3S4PIR6</accession>
<dbReference type="PANTHER" id="PTHR32322:SF2">
    <property type="entry name" value="EAMA DOMAIN-CONTAINING PROTEIN"/>
    <property type="match status" value="1"/>
</dbReference>
<keyword evidence="3 6" id="KW-0812">Transmembrane</keyword>
<feature type="transmembrane region" description="Helical" evidence="6">
    <location>
        <begin position="160"/>
        <end position="184"/>
    </location>
</feature>
<dbReference type="EMBL" id="LR134313">
    <property type="protein sequence ID" value="VEF02735.1"/>
    <property type="molecule type" value="Genomic_DNA"/>
</dbReference>
<evidence type="ECO:0000256" key="1">
    <source>
        <dbReference type="ARBA" id="ARBA00004141"/>
    </source>
</evidence>
<dbReference type="InterPro" id="IPR000620">
    <property type="entry name" value="EamA_dom"/>
</dbReference>
<keyword evidence="9" id="KW-1185">Reference proteome</keyword>
<feature type="transmembrane region" description="Helical" evidence="6">
    <location>
        <begin position="191"/>
        <end position="209"/>
    </location>
</feature>
<feature type="transmembrane region" description="Helical" evidence="6">
    <location>
        <begin position="257"/>
        <end position="274"/>
    </location>
</feature>
<dbReference type="AlphaFoldDB" id="A0A3S4PIR6"/>
<feature type="domain" description="EamA" evidence="7">
    <location>
        <begin position="18"/>
        <end position="152"/>
    </location>
</feature>
<feature type="transmembrane region" description="Helical" evidence="6">
    <location>
        <begin position="136"/>
        <end position="154"/>
    </location>
</feature>
<feature type="transmembrane region" description="Helical" evidence="6">
    <location>
        <begin position="280"/>
        <end position="299"/>
    </location>
</feature>
<organism evidence="8 9">
    <name type="scientific">Neisseria canis</name>
    <dbReference type="NCBI Taxonomy" id="493"/>
    <lineage>
        <taxon>Bacteria</taxon>
        <taxon>Pseudomonadati</taxon>
        <taxon>Pseudomonadota</taxon>
        <taxon>Betaproteobacteria</taxon>
        <taxon>Neisseriales</taxon>
        <taxon>Neisseriaceae</taxon>
        <taxon>Neisseria</taxon>
    </lineage>
</organism>
<comment type="subcellular location">
    <subcellularLocation>
        <location evidence="1">Membrane</location>
        <topology evidence="1">Multi-pass membrane protein</topology>
    </subcellularLocation>
</comment>
<feature type="transmembrane region" description="Helical" evidence="6">
    <location>
        <begin position="49"/>
        <end position="65"/>
    </location>
</feature>
<dbReference type="PANTHER" id="PTHR32322">
    <property type="entry name" value="INNER MEMBRANE TRANSPORTER"/>
    <property type="match status" value="1"/>
</dbReference>
<keyword evidence="5 6" id="KW-0472">Membrane</keyword>
<reference evidence="8 9" key="1">
    <citation type="submission" date="2018-12" db="EMBL/GenBank/DDBJ databases">
        <authorList>
            <consortium name="Pathogen Informatics"/>
        </authorList>
    </citation>
    <scope>NUCLEOTIDE SEQUENCE [LARGE SCALE GENOMIC DNA]</scope>
    <source>
        <strain evidence="8 9">NCTC10296</strain>
    </source>
</reference>
<comment type="similarity">
    <text evidence="2">Belongs to the EamA transporter family.</text>
</comment>
<evidence type="ECO:0000259" key="7">
    <source>
        <dbReference type="Pfam" id="PF00892"/>
    </source>
</evidence>
<feature type="transmembrane region" description="Helical" evidence="6">
    <location>
        <begin position="80"/>
        <end position="98"/>
    </location>
</feature>
<protein>
    <submittedName>
        <fullName evidence="8">Uncharacterized inner membrane transporter yiJE</fullName>
    </submittedName>
</protein>
<feature type="transmembrane region" description="Helical" evidence="6">
    <location>
        <begin position="110"/>
        <end position="129"/>
    </location>
</feature>
<evidence type="ECO:0000256" key="6">
    <source>
        <dbReference type="SAM" id="Phobius"/>
    </source>
</evidence>
<dbReference type="STRING" id="493.BWD07_04145"/>
<evidence type="ECO:0000313" key="9">
    <source>
        <dbReference type="Proteomes" id="UP000279284"/>
    </source>
</evidence>
<dbReference type="Proteomes" id="UP000279284">
    <property type="component" value="Chromosome"/>
</dbReference>
<evidence type="ECO:0000256" key="5">
    <source>
        <dbReference type="ARBA" id="ARBA00023136"/>
    </source>
</evidence>
<feature type="transmembrane region" description="Helical" evidence="6">
    <location>
        <begin position="229"/>
        <end position="250"/>
    </location>
</feature>
<evidence type="ECO:0000256" key="4">
    <source>
        <dbReference type="ARBA" id="ARBA00022989"/>
    </source>
</evidence>
<evidence type="ECO:0000256" key="2">
    <source>
        <dbReference type="ARBA" id="ARBA00007362"/>
    </source>
</evidence>
<dbReference type="InterPro" id="IPR050638">
    <property type="entry name" value="AA-Vitamin_Transporters"/>
</dbReference>
<proteinExistence type="inferred from homology"/>
<evidence type="ECO:0000313" key="8">
    <source>
        <dbReference type="EMBL" id="VEF02735.1"/>
    </source>
</evidence>
<feature type="domain" description="EamA" evidence="7">
    <location>
        <begin position="163"/>
        <end position="297"/>
    </location>
</feature>
<evidence type="ECO:0000256" key="3">
    <source>
        <dbReference type="ARBA" id="ARBA00022692"/>
    </source>
</evidence>
<gene>
    <name evidence="8" type="primary">yijE</name>
    <name evidence="8" type="ORF">NCTC10296_01950</name>
</gene>
<name>A0A3S4PIR6_9NEIS</name>